<keyword evidence="1" id="KW-0732">Signal</keyword>
<dbReference type="Pfam" id="PF10026">
    <property type="entry name" value="DUF2268"/>
    <property type="match status" value="1"/>
</dbReference>
<dbReference type="InterPro" id="IPR013784">
    <property type="entry name" value="Carb-bd-like_fold"/>
</dbReference>
<dbReference type="SUPFAM" id="SSF49452">
    <property type="entry name" value="Starch-binding domain-like"/>
    <property type="match status" value="1"/>
</dbReference>
<dbReference type="InterPro" id="IPR018728">
    <property type="entry name" value="DUF2268"/>
</dbReference>
<comment type="caution">
    <text evidence="3">The sequence shown here is derived from an EMBL/GenBank/DDBJ whole genome shotgun (WGS) entry which is preliminary data.</text>
</comment>
<feature type="domain" description="CBM20" evidence="2">
    <location>
        <begin position="316"/>
        <end position="406"/>
    </location>
</feature>
<dbReference type="SMART" id="SM01065">
    <property type="entry name" value="CBM_2"/>
    <property type="match status" value="1"/>
</dbReference>
<organism evidence="3 4">
    <name type="scientific">Chryseobacterium defluvii</name>
    <dbReference type="NCBI Taxonomy" id="160396"/>
    <lineage>
        <taxon>Bacteria</taxon>
        <taxon>Pseudomonadati</taxon>
        <taxon>Bacteroidota</taxon>
        <taxon>Flavobacteriia</taxon>
        <taxon>Flavobacteriales</taxon>
        <taxon>Weeksellaceae</taxon>
        <taxon>Chryseobacterium group</taxon>
        <taxon>Chryseobacterium</taxon>
    </lineage>
</organism>
<reference evidence="3 4" key="1">
    <citation type="submission" date="2020-08" db="EMBL/GenBank/DDBJ databases">
        <title>Functional genomics of gut bacteria from endangered species of beetles.</title>
        <authorList>
            <person name="Carlos-Shanley C."/>
        </authorList>
    </citation>
    <scope>NUCLEOTIDE SEQUENCE [LARGE SCALE GENOMIC DNA]</scope>
    <source>
        <strain evidence="3 4">S00151</strain>
    </source>
</reference>
<evidence type="ECO:0000313" key="4">
    <source>
        <dbReference type="Proteomes" id="UP000592180"/>
    </source>
</evidence>
<dbReference type="Pfam" id="PF00686">
    <property type="entry name" value="CBM_20"/>
    <property type="match status" value="1"/>
</dbReference>
<dbReference type="EMBL" id="JACHLE010000001">
    <property type="protein sequence ID" value="MBB4805341.1"/>
    <property type="molecule type" value="Genomic_DNA"/>
</dbReference>
<accession>A0A840K747</accession>
<gene>
    <name evidence="3" type="ORF">HNP38_000613</name>
</gene>
<dbReference type="InterPro" id="IPR002044">
    <property type="entry name" value="CBM20"/>
</dbReference>
<dbReference type="AlphaFoldDB" id="A0A840K747"/>
<dbReference type="Gene3D" id="2.60.40.10">
    <property type="entry name" value="Immunoglobulins"/>
    <property type="match status" value="1"/>
</dbReference>
<name>A0A840K747_9FLAO</name>
<feature type="signal peptide" evidence="1">
    <location>
        <begin position="1"/>
        <end position="26"/>
    </location>
</feature>
<dbReference type="RefSeq" id="WP_184184258.1">
    <property type="nucleotide sequence ID" value="NZ_JACHLE010000001.1"/>
</dbReference>
<evidence type="ECO:0000256" key="1">
    <source>
        <dbReference type="SAM" id="SignalP"/>
    </source>
</evidence>
<dbReference type="GO" id="GO:2001070">
    <property type="term" value="F:starch binding"/>
    <property type="evidence" value="ECO:0007669"/>
    <property type="project" value="InterPro"/>
</dbReference>
<evidence type="ECO:0000313" key="3">
    <source>
        <dbReference type="EMBL" id="MBB4805341.1"/>
    </source>
</evidence>
<dbReference type="InterPro" id="IPR013783">
    <property type="entry name" value="Ig-like_fold"/>
</dbReference>
<keyword evidence="4" id="KW-1185">Reference proteome</keyword>
<dbReference type="Proteomes" id="UP000592180">
    <property type="component" value="Unassembled WGS sequence"/>
</dbReference>
<feature type="chain" id="PRO_5032784302" evidence="1">
    <location>
        <begin position="27"/>
        <end position="412"/>
    </location>
</feature>
<evidence type="ECO:0000259" key="2">
    <source>
        <dbReference type="SMART" id="SM01065"/>
    </source>
</evidence>
<protein>
    <submittedName>
        <fullName evidence="3">Uncharacterized protein YjaZ</fullName>
    </submittedName>
</protein>
<sequence length="412" mass="47156">MKIRTCFIFTACLFALGIMKAQTVFSSDPLNAVFETKDVNNFWKAFDAMENSVSNPFEAYLKEGSPGVKGFTEFRIINADSLYSTVKKRKEDYIKSRNVLADVRSKEKRIKAIYSALKYWYPEAKFPPVYFVYGRFNSGGTVSGDGIIIGTEMLKDLDGITGLIAHELIHFQQNNKGNNSLLKQSLVEGSADFVSELASGENISNPHFQYGETHAEKLYREFTSRLKNDDYQDWLYGTSGKDDRPNDLGYWMGYKIAEAYFNKQADKHKAVHDILNIENPLLFLKESGFLDPYIREYTKNNKIKFEDFFKEYSDETYEVTFVVNVPDKNDEIYITGNQPELGSWDPSALKLEKKSNRERRITLKIHLPAQLKFTKGSWDKEAEVSGTGRGENIKIGSLPSKTIHYDIKGFKN</sequence>
<proteinExistence type="predicted"/>